<reference evidence="2" key="2">
    <citation type="submission" date="2022-06" db="UniProtKB">
        <authorList>
            <consortium name="EnsemblMetazoa"/>
        </authorList>
    </citation>
    <scope>IDENTIFICATION</scope>
    <source>
        <strain evidence="2">DF5081</strain>
    </source>
</reference>
<organism evidence="2 3">
    <name type="scientific">Caenorhabditis japonica</name>
    <dbReference type="NCBI Taxonomy" id="281687"/>
    <lineage>
        <taxon>Eukaryota</taxon>
        <taxon>Metazoa</taxon>
        <taxon>Ecdysozoa</taxon>
        <taxon>Nematoda</taxon>
        <taxon>Chromadorea</taxon>
        <taxon>Rhabditida</taxon>
        <taxon>Rhabditina</taxon>
        <taxon>Rhabditomorpha</taxon>
        <taxon>Rhabditoidea</taxon>
        <taxon>Rhabditidae</taxon>
        <taxon>Peloderinae</taxon>
        <taxon>Caenorhabditis</taxon>
    </lineage>
</organism>
<feature type="compositionally biased region" description="Pro residues" evidence="1">
    <location>
        <begin position="81"/>
        <end position="94"/>
    </location>
</feature>
<feature type="compositionally biased region" description="Basic and acidic residues" evidence="1">
    <location>
        <begin position="146"/>
        <end position="158"/>
    </location>
</feature>
<feature type="region of interest" description="Disordered" evidence="1">
    <location>
        <begin position="1"/>
        <end position="163"/>
    </location>
</feature>
<protein>
    <submittedName>
        <fullName evidence="2">ANK_REP_REGION domain-containing protein</fullName>
    </submittedName>
</protein>
<feature type="compositionally biased region" description="Basic residues" evidence="1">
    <location>
        <begin position="96"/>
        <end position="106"/>
    </location>
</feature>
<feature type="compositionally biased region" description="Acidic residues" evidence="1">
    <location>
        <begin position="44"/>
        <end position="60"/>
    </location>
</feature>
<keyword evidence="3" id="KW-1185">Reference proteome</keyword>
<reference evidence="3" key="1">
    <citation type="submission" date="2010-08" db="EMBL/GenBank/DDBJ databases">
        <authorList>
            <consortium name="Caenorhabditis japonica Sequencing Consortium"/>
            <person name="Wilson R.K."/>
        </authorList>
    </citation>
    <scope>NUCLEOTIDE SEQUENCE [LARGE SCALE GENOMIC DNA]</scope>
    <source>
        <strain evidence="3">DF5081</strain>
    </source>
</reference>
<dbReference type="InterPro" id="IPR036770">
    <property type="entry name" value="Ankyrin_rpt-contain_sf"/>
</dbReference>
<evidence type="ECO:0000313" key="3">
    <source>
        <dbReference type="Proteomes" id="UP000005237"/>
    </source>
</evidence>
<accession>A0A8R1DIB6</accession>
<dbReference type="EnsemblMetazoa" id="CJA02741a.1">
    <property type="protein sequence ID" value="CJA02741a.1"/>
    <property type="gene ID" value="WBGene00121945"/>
</dbReference>
<dbReference type="AlphaFoldDB" id="A0A8R1DIB6"/>
<proteinExistence type="predicted"/>
<dbReference type="Gene3D" id="1.25.40.20">
    <property type="entry name" value="Ankyrin repeat-containing domain"/>
    <property type="match status" value="1"/>
</dbReference>
<dbReference type="Proteomes" id="UP000005237">
    <property type="component" value="Unassembled WGS sequence"/>
</dbReference>
<feature type="compositionally biased region" description="Basic residues" evidence="1">
    <location>
        <begin position="125"/>
        <end position="134"/>
    </location>
</feature>
<dbReference type="SUPFAM" id="SSF48403">
    <property type="entry name" value="Ankyrin repeat"/>
    <property type="match status" value="1"/>
</dbReference>
<name>A0A8R1DIB6_CAEJA</name>
<evidence type="ECO:0000313" key="2">
    <source>
        <dbReference type="EnsemblMetazoa" id="CJA02741a.1"/>
    </source>
</evidence>
<sequence length="473" mass="54067">MAIDATPVKRQRKTKSRSPKEAPSNEMPEARISKRKIAKLNSSDESEPETDEDTDFEKEEEPIVRKRKKKVAASDSSRSPSPSPPESQPISEPPVKPKRQYIKKAKTSPDTATSDIAKLPPIPKARGRPRKRSKSPSPKVEPAAPKPRDPNVRYKNDQDSQEEAESALAKFGLFTFKGTLNLVEIEAAAMKERRQRMKKAVSLDAAILSRDTNSCEMLLLDMNPDQAFAEIAKKPELPLHKILVHSYTMIHERHATPFEATKREEQCERTFRCVFPFLSNSIMAVQNDENNTLINLAINAQYTGLVKFLIAMGSPLHIRNVHGCGAIESALLNRLPHILELLIRNGGTFHYMVGENLLDYEGEEFDKARRDLLNMKFDMELKKQMLAIAEDYYKKIEMCCRDIRGPVFRFSHRELDFGPIVCYPRGKLMHVGSEQEYQFRVPKVWEHFTEEQEFMLAVIPMAWHEGEVCECFL</sequence>
<evidence type="ECO:0000256" key="1">
    <source>
        <dbReference type="SAM" id="MobiDB-lite"/>
    </source>
</evidence>